<feature type="region of interest" description="Disordered" evidence="1">
    <location>
        <begin position="189"/>
        <end position="260"/>
    </location>
</feature>
<protein>
    <submittedName>
        <fullName evidence="2">Uncharacterized protein</fullName>
    </submittedName>
</protein>
<accession>A0A061J2Y0</accession>
<feature type="region of interest" description="Disordered" evidence="1">
    <location>
        <begin position="72"/>
        <end position="92"/>
    </location>
</feature>
<feature type="compositionally biased region" description="Low complexity" evidence="1">
    <location>
        <begin position="372"/>
        <end position="393"/>
    </location>
</feature>
<dbReference type="InterPro" id="IPR011011">
    <property type="entry name" value="Znf_FYVE_PHD"/>
</dbReference>
<sequence length="415" mass="44872">MPRELTPRQWRALATVYHLYVASCRGDGGATARHSVCDAVRPTGVGGEEEEEAVQWVKGVLPLLQRAFPEEELAGTGRRRGDHDTSGRKERQVGRWRRCIPTALDGFLAELLSPPASPSLRDATGPALTANERTLLRLLNKEQRLADRCYQRHMALLERMRREGQTLIRLAEEFASDDEQKFSRARTEMSSGGGAVASFPARVDGPVRGVRKRRRAPGGDSGQSPEGVMRADLPSDREVEGAVSPATPAASEEEVQQGAAPKTITAARKLTDEVTVTAAATVPSLLPPAAMVYLTCAGCGEQGGEIFQCRHCHSLRHEACDGPRLDSETGLCVACLHELGLSLSGSLRSSTSTEEREALSEDNTSSLSGFIVRSSEASESASTTPSSSSVTSSEVEEERRLLLSKASRRKQRGRL</sequence>
<evidence type="ECO:0000256" key="1">
    <source>
        <dbReference type="SAM" id="MobiDB-lite"/>
    </source>
</evidence>
<reference evidence="2 3" key="1">
    <citation type="submission" date="2013-07" db="EMBL/GenBank/DDBJ databases">
        <authorList>
            <person name="Stoco P.H."/>
            <person name="Wagner G."/>
            <person name="Gerber A."/>
            <person name="Zaha A."/>
            <person name="Thompson C."/>
            <person name="Bartholomeu D.C."/>
            <person name="Luckemeyer D.D."/>
            <person name="Bahia D."/>
            <person name="Loreto E."/>
            <person name="Prestes E.B."/>
            <person name="Lima F.M."/>
            <person name="Rodrigues-Luiz G."/>
            <person name="Vallejo G.A."/>
            <person name="Filho J.F."/>
            <person name="Monteiro K.M."/>
            <person name="Tyler K.M."/>
            <person name="de Almeida L.G."/>
            <person name="Ortiz M.F."/>
            <person name="Siervo M.A."/>
            <person name="de Moraes M.H."/>
            <person name="Cunha O.L."/>
            <person name="Mendonca-Neto R."/>
            <person name="Silva R."/>
            <person name="Teixeira S.M."/>
            <person name="Murta S.M."/>
            <person name="Sincero T.C."/>
            <person name="Mendes T.A."/>
            <person name="Urmenyi T.P."/>
            <person name="Silva V.G."/>
            <person name="da Rocha W.D."/>
            <person name="Andersson B."/>
            <person name="Romanha A.J."/>
            <person name="Steindel M."/>
            <person name="de Vasconcelos A.T."/>
            <person name="Grisard E.C."/>
        </authorList>
    </citation>
    <scope>NUCLEOTIDE SEQUENCE [LARGE SCALE GENOMIC DNA]</scope>
    <source>
        <strain evidence="2 3">SC58</strain>
    </source>
</reference>
<dbReference type="EMBL" id="AUPL01003821">
    <property type="protein sequence ID" value="ESL08476.1"/>
    <property type="molecule type" value="Genomic_DNA"/>
</dbReference>
<feature type="region of interest" description="Disordered" evidence="1">
    <location>
        <begin position="346"/>
        <end position="415"/>
    </location>
</feature>
<feature type="compositionally biased region" description="Basic and acidic residues" evidence="1">
    <location>
        <begin position="79"/>
        <end position="92"/>
    </location>
</feature>
<dbReference type="AlphaFoldDB" id="A0A061J2Y0"/>
<dbReference type="SUPFAM" id="SSF57903">
    <property type="entry name" value="FYVE/PHD zinc finger"/>
    <property type="match status" value="1"/>
</dbReference>
<evidence type="ECO:0000313" key="3">
    <source>
        <dbReference type="Proteomes" id="UP000031737"/>
    </source>
</evidence>
<organism evidence="2 3">
    <name type="scientific">Trypanosoma rangeli SC58</name>
    <dbReference type="NCBI Taxonomy" id="429131"/>
    <lineage>
        <taxon>Eukaryota</taxon>
        <taxon>Discoba</taxon>
        <taxon>Euglenozoa</taxon>
        <taxon>Kinetoplastea</taxon>
        <taxon>Metakinetoplastina</taxon>
        <taxon>Trypanosomatida</taxon>
        <taxon>Trypanosomatidae</taxon>
        <taxon>Trypanosoma</taxon>
        <taxon>Herpetosoma</taxon>
    </lineage>
</organism>
<dbReference type="OrthoDB" id="251603at2759"/>
<dbReference type="VEuPathDB" id="TriTrypDB:TRSC58_03821"/>
<dbReference type="Proteomes" id="UP000031737">
    <property type="component" value="Unassembled WGS sequence"/>
</dbReference>
<comment type="caution">
    <text evidence="2">The sequence shown here is derived from an EMBL/GenBank/DDBJ whole genome shotgun (WGS) entry which is preliminary data.</text>
</comment>
<gene>
    <name evidence="2" type="ORF">TRSC58_03821</name>
</gene>
<keyword evidence="3" id="KW-1185">Reference proteome</keyword>
<evidence type="ECO:0000313" key="2">
    <source>
        <dbReference type="EMBL" id="ESL08476.1"/>
    </source>
</evidence>
<proteinExistence type="predicted"/>
<name>A0A061J2Y0_TRYRA</name>
<feature type="compositionally biased region" description="Basic residues" evidence="1">
    <location>
        <begin position="406"/>
        <end position="415"/>
    </location>
</feature>